<organism evidence="1 2">
    <name type="scientific">Avena sativa</name>
    <name type="common">Oat</name>
    <dbReference type="NCBI Taxonomy" id="4498"/>
    <lineage>
        <taxon>Eukaryota</taxon>
        <taxon>Viridiplantae</taxon>
        <taxon>Streptophyta</taxon>
        <taxon>Embryophyta</taxon>
        <taxon>Tracheophyta</taxon>
        <taxon>Spermatophyta</taxon>
        <taxon>Magnoliopsida</taxon>
        <taxon>Liliopsida</taxon>
        <taxon>Poales</taxon>
        <taxon>Poaceae</taxon>
        <taxon>BOP clade</taxon>
        <taxon>Pooideae</taxon>
        <taxon>Poodae</taxon>
        <taxon>Poeae</taxon>
        <taxon>Poeae Chloroplast Group 1 (Aveneae type)</taxon>
        <taxon>Aveninae</taxon>
        <taxon>Avena</taxon>
    </lineage>
</organism>
<reference evidence="1" key="1">
    <citation type="submission" date="2021-05" db="EMBL/GenBank/DDBJ databases">
        <authorList>
            <person name="Scholz U."/>
            <person name="Mascher M."/>
            <person name="Fiebig A."/>
        </authorList>
    </citation>
    <scope>NUCLEOTIDE SEQUENCE [LARGE SCALE GENOMIC DNA]</scope>
</reference>
<accession>A0ACD5XR45</accession>
<evidence type="ECO:0000313" key="2">
    <source>
        <dbReference type="Proteomes" id="UP001732700"/>
    </source>
</evidence>
<sequence>MRYAPPSVNPQCQDCCCVPVPDGRSSSNPSSRFSRRSMGSGASKGKEPPPASSYPCCWSDLPLDLADIVLCRLRTHADHVRFGSVCRHWRHAAKLLHSPSSPPPLPWLSFRDDGTFERLTDGKRHSLFLETYEKCRGSFDNWLLLEDVRAGHRHHYLKNPLTGDVVMLPDHCKEPVRRGCDVDVESRVVPPSSTDFHLRKVVMCANGLIAAKITYHGLPDVVVFCWPGMSSWPAGICNGTWYHDMARYKGKMYAVSRRGDLYVHELRRDTGTGEPKVTGVERVILAPLSAEGFPPEAVTTLDGPYAAFVCARKCYLVVSRGKLLMVRWIVPYNDRGRDWADTMAFKVFEADLEMSRWVQLESLDDRVLFISRDCCKAIGAGDHFRGDQIYFVDYGLEFWCHQPTCRNTSTCGVYDMRSNAISPVSSRIADQTKAAWFFPSIHQHQYSFTYSVLMLRPHTMSYIINAIKTRIIAMQSTPVRTYQEKRLLSGVNSPSQDALSNW</sequence>
<keyword evidence="2" id="KW-1185">Reference proteome</keyword>
<dbReference type="EnsemblPlants" id="AVESA.00010b.r2.5AG0840380.1">
    <property type="protein sequence ID" value="AVESA.00010b.r2.5AG0840380.1.CDS"/>
    <property type="gene ID" value="AVESA.00010b.r2.5AG0840380"/>
</dbReference>
<proteinExistence type="predicted"/>
<protein>
    <submittedName>
        <fullName evidence="1">Uncharacterized protein</fullName>
    </submittedName>
</protein>
<dbReference type="Proteomes" id="UP001732700">
    <property type="component" value="Chromosome 5A"/>
</dbReference>
<name>A0ACD5XR45_AVESA</name>
<reference evidence="1" key="2">
    <citation type="submission" date="2025-09" db="UniProtKB">
        <authorList>
            <consortium name="EnsemblPlants"/>
        </authorList>
    </citation>
    <scope>IDENTIFICATION</scope>
</reference>
<evidence type="ECO:0000313" key="1">
    <source>
        <dbReference type="EnsemblPlants" id="AVESA.00010b.r2.5AG0840380.1.CDS"/>
    </source>
</evidence>